<feature type="domain" description="Enoyl reductase (ER)" evidence="3">
    <location>
        <begin position="12"/>
        <end position="322"/>
    </location>
</feature>
<evidence type="ECO:0000313" key="5">
    <source>
        <dbReference type="Proteomes" id="UP000277294"/>
    </source>
</evidence>
<dbReference type="InterPro" id="IPR013149">
    <property type="entry name" value="ADH-like_C"/>
</dbReference>
<dbReference type="Gene3D" id="3.40.50.720">
    <property type="entry name" value="NAD(P)-binding Rossmann-like Domain"/>
    <property type="match status" value="1"/>
</dbReference>
<keyword evidence="4" id="KW-0012">Acyltransferase</keyword>
<dbReference type="GO" id="GO:0070402">
    <property type="term" value="F:NADPH binding"/>
    <property type="evidence" value="ECO:0007669"/>
    <property type="project" value="TreeGrafter"/>
</dbReference>
<dbReference type="InterPro" id="IPR036291">
    <property type="entry name" value="NAD(P)-bd_dom_sf"/>
</dbReference>
<dbReference type="Pfam" id="PF00107">
    <property type="entry name" value="ADH_zinc_N"/>
    <property type="match status" value="1"/>
</dbReference>
<dbReference type="OrthoDB" id="9787435at2"/>
<gene>
    <name evidence="4" type="primary">ppsC_1</name>
    <name evidence="4" type="ORF">PIGHUM_00900</name>
</gene>
<reference evidence="4 5" key="1">
    <citation type="submission" date="2018-10" db="EMBL/GenBank/DDBJ databases">
        <authorList>
            <person name="Criscuolo A."/>
        </authorList>
    </citation>
    <scope>NUCLEOTIDE SEQUENCE [LARGE SCALE GENOMIC DNA]</scope>
    <source>
        <strain evidence="4">DnA1</strain>
    </source>
</reference>
<dbReference type="GO" id="GO:0004315">
    <property type="term" value="F:3-oxoacyl-[acyl-carrier-protein] synthase activity"/>
    <property type="evidence" value="ECO:0007669"/>
    <property type="project" value="UniProtKB-EC"/>
</dbReference>
<dbReference type="PANTHER" id="PTHR48106">
    <property type="entry name" value="QUINONE OXIDOREDUCTASE PIG3-RELATED"/>
    <property type="match status" value="1"/>
</dbReference>
<dbReference type="GO" id="GO:0016651">
    <property type="term" value="F:oxidoreductase activity, acting on NAD(P)H"/>
    <property type="evidence" value="ECO:0007669"/>
    <property type="project" value="TreeGrafter"/>
</dbReference>
<name>A0A3P4AYI2_9BURK</name>
<keyword evidence="4" id="KW-0808">Transferase</keyword>
<organism evidence="4 5">
    <name type="scientific">Pigmentiphaga humi</name>
    <dbReference type="NCBI Taxonomy" id="2478468"/>
    <lineage>
        <taxon>Bacteria</taxon>
        <taxon>Pseudomonadati</taxon>
        <taxon>Pseudomonadota</taxon>
        <taxon>Betaproteobacteria</taxon>
        <taxon>Burkholderiales</taxon>
        <taxon>Alcaligenaceae</taxon>
        <taxon>Pigmentiphaga</taxon>
    </lineage>
</organism>
<dbReference type="InterPro" id="IPR020843">
    <property type="entry name" value="ER"/>
</dbReference>
<dbReference type="InterPro" id="IPR013154">
    <property type="entry name" value="ADH-like_N"/>
</dbReference>
<evidence type="ECO:0000256" key="2">
    <source>
        <dbReference type="ARBA" id="ARBA00023002"/>
    </source>
</evidence>
<dbReference type="SUPFAM" id="SSF51735">
    <property type="entry name" value="NAD(P)-binding Rossmann-fold domains"/>
    <property type="match status" value="1"/>
</dbReference>
<proteinExistence type="predicted"/>
<sequence length="327" mass="34269">MKSYWMQMTDADTTLACRESPMPEPGPKQVLVRMHAAGLNRGEFVPGHGLHGQPGSWKQIGGEGAGEVVAAGSEVAEFKVGDPVMGRCAGAFSEYCLMDAAEAMPKPAALSWEQAACLPLTFLVAFDMLVLQGRLQAGEWLLINGVSSGVGVASLQLGKAMGARVIGTSGSADKLDLLAPLGLDVALHTRGAGFAAAVLDATGQRGADVVVNAVGGSVFAENIRAAAFQGRLAIVGYVDGVLEAPIDLEAVHARRLTLFGVSNKLRTKEQRAAAVPRFRSEVLPYFASGRIVPQVDKRFEFEELAAAKACMESGGHAGKIVLRMPAV</sequence>
<dbReference type="PANTHER" id="PTHR48106:SF18">
    <property type="entry name" value="QUINONE OXIDOREDUCTASE PIG3"/>
    <property type="match status" value="1"/>
</dbReference>
<dbReference type="Gene3D" id="3.90.180.10">
    <property type="entry name" value="Medium-chain alcohol dehydrogenases, catalytic domain"/>
    <property type="match status" value="1"/>
</dbReference>
<keyword evidence="1" id="KW-0521">NADP</keyword>
<keyword evidence="5" id="KW-1185">Reference proteome</keyword>
<dbReference type="RefSeq" id="WP_124078088.1">
    <property type="nucleotide sequence ID" value="NZ_UWPJ01000008.1"/>
</dbReference>
<dbReference type="SMART" id="SM00829">
    <property type="entry name" value="PKS_ER"/>
    <property type="match status" value="1"/>
</dbReference>
<protein>
    <submittedName>
        <fullName evidence="4">Phthiocerol synthesis polyketide synthase type I PpsC</fullName>
        <ecNumber evidence="4">2.3.1.41</ecNumber>
    </submittedName>
</protein>
<dbReference type="SUPFAM" id="SSF50129">
    <property type="entry name" value="GroES-like"/>
    <property type="match status" value="1"/>
</dbReference>
<dbReference type="EMBL" id="UWPJ01000008">
    <property type="protein sequence ID" value="VCU68842.1"/>
    <property type="molecule type" value="Genomic_DNA"/>
</dbReference>
<dbReference type="InterPro" id="IPR011032">
    <property type="entry name" value="GroES-like_sf"/>
</dbReference>
<dbReference type="Proteomes" id="UP000277294">
    <property type="component" value="Unassembled WGS sequence"/>
</dbReference>
<dbReference type="EC" id="2.3.1.41" evidence="4"/>
<accession>A0A3P4AYI2</accession>
<dbReference type="Pfam" id="PF08240">
    <property type="entry name" value="ADH_N"/>
    <property type="match status" value="1"/>
</dbReference>
<evidence type="ECO:0000259" key="3">
    <source>
        <dbReference type="SMART" id="SM00829"/>
    </source>
</evidence>
<evidence type="ECO:0000313" key="4">
    <source>
        <dbReference type="EMBL" id="VCU68842.1"/>
    </source>
</evidence>
<evidence type="ECO:0000256" key="1">
    <source>
        <dbReference type="ARBA" id="ARBA00022857"/>
    </source>
</evidence>
<dbReference type="AlphaFoldDB" id="A0A3P4AYI2"/>
<keyword evidence="2" id="KW-0560">Oxidoreductase</keyword>